<gene>
    <name evidence="1" type="ORF">HERI1096_LOCUS21160</name>
</gene>
<protein>
    <submittedName>
        <fullName evidence="1">Uncharacterized protein</fullName>
    </submittedName>
</protein>
<accession>A0A7S3AZQ2</accession>
<name>A0A7S3AZQ2_9EUKA</name>
<dbReference type="EMBL" id="HBHX01038036">
    <property type="protein sequence ID" value="CAE0120459.1"/>
    <property type="molecule type" value="Transcribed_RNA"/>
</dbReference>
<evidence type="ECO:0000313" key="1">
    <source>
        <dbReference type="EMBL" id="CAE0120459.1"/>
    </source>
</evidence>
<organism evidence="1">
    <name type="scientific">Haptolina ericina</name>
    <dbReference type="NCBI Taxonomy" id="156174"/>
    <lineage>
        <taxon>Eukaryota</taxon>
        <taxon>Haptista</taxon>
        <taxon>Haptophyta</taxon>
        <taxon>Prymnesiophyceae</taxon>
        <taxon>Prymnesiales</taxon>
        <taxon>Prymnesiaceae</taxon>
        <taxon>Haptolina</taxon>
    </lineage>
</organism>
<proteinExistence type="predicted"/>
<sequence length="497" mass="56944">MEDIIAAAEVEEMLTPERCDAFGFGRQPTADEVKHLEDAYLYKFERKREKVMTFFTQTGTVLKRSRDYGRPSREQVEALLEEMECDAETVIQFLHALQNLTDIATKNGNPSRDDCARFLRCCDKEEEQAMNFMKSIWKMANPKPPKAPAKGSKKPPQPHLAAACGFPNKAEAEWALRTTRADDKAHRPLDTTKAVELLSRLSQFDEERQAQPERYGDVDRTDIVWALDPNRCERYVKDNPLTHEEYTTGNSPASILLTKVGHLLAVASQATMETTNTISQETRKEVWGAIEKFDFNREQAEKYIRGVKVMMTKQDELGIESREEVDSIMESQGYDDLRVLQLMQDMAQLQKQKTDLGTPSRAEIKEMLLVAWEDPDRLATAAACLKTYRGLLTDDAQMMSIFGHPPTEEDKTFIRVSAFRFQGNREKVETYMKNVSEILHQGDAVGNPTRQQVVDVMNECNLDPRAAHRKLREVHWALKDAQLKEEYRKNRDKAKGE</sequence>
<reference evidence="1" key="1">
    <citation type="submission" date="2021-01" db="EMBL/GenBank/DDBJ databases">
        <authorList>
            <person name="Corre E."/>
            <person name="Pelletier E."/>
            <person name="Niang G."/>
            <person name="Scheremetjew M."/>
            <person name="Finn R."/>
            <person name="Kale V."/>
            <person name="Holt S."/>
            <person name="Cochrane G."/>
            <person name="Meng A."/>
            <person name="Brown T."/>
            <person name="Cohen L."/>
        </authorList>
    </citation>
    <scope>NUCLEOTIDE SEQUENCE</scope>
    <source>
        <strain evidence="1">CCMP281</strain>
    </source>
</reference>
<dbReference type="AlphaFoldDB" id="A0A7S3AZQ2"/>